<dbReference type="STRING" id="1224947.SAMN05216480_10743"/>
<name>A0A1I7H4G7_9FLAO</name>
<organism evidence="1 2">
    <name type="scientific">Pustulibacterium marinum</name>
    <dbReference type="NCBI Taxonomy" id="1224947"/>
    <lineage>
        <taxon>Bacteria</taxon>
        <taxon>Pseudomonadati</taxon>
        <taxon>Bacteroidota</taxon>
        <taxon>Flavobacteriia</taxon>
        <taxon>Flavobacteriales</taxon>
        <taxon>Flavobacteriaceae</taxon>
        <taxon>Pustulibacterium</taxon>
    </lineage>
</organism>
<dbReference type="RefSeq" id="WP_143106406.1">
    <property type="nucleotide sequence ID" value="NZ_FPBK01000007.1"/>
</dbReference>
<gene>
    <name evidence="1" type="ORF">SAMN05216480_10743</name>
</gene>
<dbReference type="AlphaFoldDB" id="A0A1I7H4G7"/>
<evidence type="ECO:0000313" key="2">
    <source>
        <dbReference type="Proteomes" id="UP000199138"/>
    </source>
</evidence>
<dbReference type="OrthoDB" id="1433626at2"/>
<evidence type="ECO:0000313" key="1">
    <source>
        <dbReference type="EMBL" id="SFU55550.1"/>
    </source>
</evidence>
<accession>A0A1I7H4G7</accession>
<dbReference type="EMBL" id="FPBK01000007">
    <property type="protein sequence ID" value="SFU55550.1"/>
    <property type="molecule type" value="Genomic_DNA"/>
</dbReference>
<sequence>MQRISFPIMLSNTMDYKDGEALLPLFDAYYSSPKEQVYRDYYHQKEFVDCKGCVYKVVDRKTPESFWRNLFYFIPGVYKVELIFQNTYKTMDVVAVKNNLIQGIRKFDTSGMNDVSEEWIQQIKKANTIKEILMG</sequence>
<proteinExistence type="predicted"/>
<keyword evidence="2" id="KW-1185">Reference proteome</keyword>
<dbReference type="Proteomes" id="UP000199138">
    <property type="component" value="Unassembled WGS sequence"/>
</dbReference>
<reference evidence="2" key="1">
    <citation type="submission" date="2016-10" db="EMBL/GenBank/DDBJ databases">
        <authorList>
            <person name="Varghese N."/>
            <person name="Submissions S."/>
        </authorList>
    </citation>
    <scope>NUCLEOTIDE SEQUENCE [LARGE SCALE GENOMIC DNA]</scope>
    <source>
        <strain evidence="2">CGMCC 1.12333</strain>
    </source>
</reference>
<protein>
    <submittedName>
        <fullName evidence="1">Uncharacterized protein</fullName>
    </submittedName>
</protein>